<keyword evidence="4" id="KW-1003">Cell membrane</keyword>
<feature type="transmembrane region" description="Helical" evidence="9">
    <location>
        <begin position="200"/>
        <end position="219"/>
    </location>
</feature>
<feature type="compositionally biased region" description="Polar residues" evidence="8">
    <location>
        <begin position="1"/>
        <end position="10"/>
    </location>
</feature>
<name>A0A6N3K1A7_9ACTN</name>
<comment type="similarity">
    <text evidence="2">Belongs to the nucleobase:cation symporter-2 (NCS2) (TC 2.A.40) family.</text>
</comment>
<comment type="subcellular location">
    <subcellularLocation>
        <location evidence="1">Cell membrane</location>
        <topology evidence="1">Multi-pass membrane protein</topology>
    </subcellularLocation>
</comment>
<dbReference type="Proteomes" id="UP000253958">
    <property type="component" value="Chromosome"/>
</dbReference>
<feature type="transmembrane region" description="Helical" evidence="9">
    <location>
        <begin position="407"/>
        <end position="428"/>
    </location>
</feature>
<feature type="transmembrane region" description="Helical" evidence="9">
    <location>
        <begin position="145"/>
        <end position="163"/>
    </location>
</feature>
<keyword evidence="3" id="KW-0813">Transport</keyword>
<dbReference type="InterPro" id="IPR006042">
    <property type="entry name" value="Xan_ur_permease"/>
</dbReference>
<feature type="transmembrane region" description="Helical" evidence="9">
    <location>
        <begin position="175"/>
        <end position="193"/>
    </location>
</feature>
<feature type="transmembrane region" description="Helical" evidence="9">
    <location>
        <begin position="65"/>
        <end position="81"/>
    </location>
</feature>
<dbReference type="Pfam" id="PF00860">
    <property type="entry name" value="Xan_ur_permease"/>
    <property type="match status" value="1"/>
</dbReference>
<dbReference type="EMBL" id="CP031263">
    <property type="protein sequence ID" value="AXH91691.1"/>
    <property type="molecule type" value="Genomic_DNA"/>
</dbReference>
<dbReference type="NCBIfam" id="NF037981">
    <property type="entry name" value="NCS2_1"/>
    <property type="match status" value="1"/>
</dbReference>
<evidence type="ECO:0000256" key="3">
    <source>
        <dbReference type="ARBA" id="ARBA00022448"/>
    </source>
</evidence>
<sequence>MTQSPTSRWSPWTLHGDGRQVRPGDVVAPDERLSWPRTIGVGVQHVVAMFGATFTVPLITGFPPATTLLFSGLGTLLFLLITGNRLPSYLGSSFAFIAPVLAAKTDGGIGAALGGIVVAGVALAIVGVVVQVAGSRWIDALMPPVVTGAIVMLIGLNLAPVAWDGGGSGTGVKAQPLIAMVTLVAILLTTVLFRGFVARLSILVGVVVGWVLAALTGNLDQQAVRGLRQAAWVGFPEFHTPSFDARAVVLVIPVILVLIAENAGHVKAVAAMTGRNLDRDMGRALLGDGVATVLAGSGGGSGTTTYAENIGVMAATRVYSTAAYWIAGGTAILLGLCPKFGALILTVPAGVLGGATTALYGLIAILGARIWIESRVDFHDPINLFTAAVAVIIGAANYTLTAGDLSFNGIALGTAAALVIYHGMRLIARLRGTTPESRQSPEPEL</sequence>
<feature type="transmembrane region" description="Helical" evidence="9">
    <location>
        <begin position="322"/>
        <end position="345"/>
    </location>
</feature>
<evidence type="ECO:0000256" key="9">
    <source>
        <dbReference type="SAM" id="Phobius"/>
    </source>
</evidence>
<reference evidence="10 11" key="2">
    <citation type="submission" date="2018-08" db="EMBL/GenBank/DDBJ databases">
        <title>Streptomyces kandeliansis sp. nov., an endophytic bacterium isolated from mangrove plant.</title>
        <authorList>
            <person name="Wang R."/>
        </authorList>
    </citation>
    <scope>NUCLEOTIDE SEQUENCE [LARGE SCALE GENOMIC DNA]</scope>
    <source>
        <strain evidence="11">H14(2018)</strain>
    </source>
</reference>
<evidence type="ECO:0000256" key="4">
    <source>
        <dbReference type="ARBA" id="ARBA00022475"/>
    </source>
</evidence>
<evidence type="ECO:0000256" key="5">
    <source>
        <dbReference type="ARBA" id="ARBA00022692"/>
    </source>
</evidence>
<evidence type="ECO:0000313" key="11">
    <source>
        <dbReference type="Proteomes" id="UP000253958"/>
    </source>
</evidence>
<feature type="transmembrane region" description="Helical" evidence="9">
    <location>
        <begin position="86"/>
        <end position="103"/>
    </location>
</feature>
<dbReference type="PANTHER" id="PTHR42810:SF4">
    <property type="entry name" value="URIC ACID TRANSPORTER UACT"/>
    <property type="match status" value="1"/>
</dbReference>
<protein>
    <submittedName>
        <fullName evidence="10">Nitrate reductase</fullName>
    </submittedName>
</protein>
<feature type="region of interest" description="Disordered" evidence="8">
    <location>
        <begin position="1"/>
        <end position="21"/>
    </location>
</feature>
<dbReference type="AlphaFoldDB" id="A0A6N3K1A7"/>
<dbReference type="GO" id="GO:0042907">
    <property type="term" value="F:xanthine transmembrane transporter activity"/>
    <property type="evidence" value="ECO:0007669"/>
    <property type="project" value="TreeGrafter"/>
</dbReference>
<feature type="transmembrane region" description="Helical" evidence="9">
    <location>
        <begin position="109"/>
        <end position="133"/>
    </location>
</feature>
<evidence type="ECO:0000256" key="1">
    <source>
        <dbReference type="ARBA" id="ARBA00004651"/>
    </source>
</evidence>
<dbReference type="NCBIfam" id="TIGR00801">
    <property type="entry name" value="ncs2"/>
    <property type="match status" value="1"/>
</dbReference>
<feature type="transmembrane region" description="Helical" evidence="9">
    <location>
        <begin position="384"/>
        <end position="401"/>
    </location>
</feature>
<evidence type="ECO:0000256" key="8">
    <source>
        <dbReference type="SAM" id="MobiDB-lite"/>
    </source>
</evidence>
<accession>A0A6N3K1A7</accession>
<organism evidence="10 11">
    <name type="scientific">Micromonospora aurantiaca</name>
    <name type="common">nom. illeg.</name>
    <dbReference type="NCBI Taxonomy" id="47850"/>
    <lineage>
        <taxon>Bacteria</taxon>
        <taxon>Bacillati</taxon>
        <taxon>Actinomycetota</taxon>
        <taxon>Actinomycetes</taxon>
        <taxon>Micromonosporales</taxon>
        <taxon>Micromonosporaceae</taxon>
        <taxon>Micromonospora</taxon>
    </lineage>
</organism>
<keyword evidence="5 9" id="KW-0812">Transmembrane</keyword>
<dbReference type="InterPro" id="IPR006043">
    <property type="entry name" value="NCS2"/>
</dbReference>
<keyword evidence="6 9" id="KW-1133">Transmembrane helix</keyword>
<evidence type="ECO:0000256" key="2">
    <source>
        <dbReference type="ARBA" id="ARBA00008821"/>
    </source>
</evidence>
<feature type="transmembrane region" description="Helical" evidence="9">
    <location>
        <begin position="245"/>
        <end position="263"/>
    </location>
</feature>
<evidence type="ECO:0000256" key="6">
    <source>
        <dbReference type="ARBA" id="ARBA00022989"/>
    </source>
</evidence>
<dbReference type="RefSeq" id="WP_114919908.1">
    <property type="nucleotide sequence ID" value="NZ_CBDRIO010000004.1"/>
</dbReference>
<dbReference type="GO" id="GO:0005886">
    <property type="term" value="C:plasma membrane"/>
    <property type="evidence" value="ECO:0007669"/>
    <property type="project" value="UniProtKB-SubCell"/>
</dbReference>
<proteinExistence type="inferred from homology"/>
<evidence type="ECO:0000256" key="7">
    <source>
        <dbReference type="ARBA" id="ARBA00023136"/>
    </source>
</evidence>
<evidence type="ECO:0000313" key="10">
    <source>
        <dbReference type="EMBL" id="AXH91691.1"/>
    </source>
</evidence>
<keyword evidence="7 9" id="KW-0472">Membrane</keyword>
<gene>
    <name evidence="10" type="ORF">DVH21_18185</name>
</gene>
<reference evidence="10 11" key="1">
    <citation type="submission" date="2018-07" db="EMBL/GenBank/DDBJ databases">
        <authorList>
            <person name="Ye Y."/>
        </authorList>
    </citation>
    <scope>NUCLEOTIDE SEQUENCE [LARGE SCALE GENOMIC DNA]</scope>
    <source>
        <strain evidence="11">H14(2018)</strain>
    </source>
</reference>
<feature type="transmembrane region" description="Helical" evidence="9">
    <location>
        <begin position="351"/>
        <end position="372"/>
    </location>
</feature>
<dbReference type="PANTHER" id="PTHR42810">
    <property type="entry name" value="PURINE PERMEASE C1399.01C-RELATED"/>
    <property type="match status" value="1"/>
</dbReference>